<dbReference type="EMBL" id="JACCBU010000001">
    <property type="protein sequence ID" value="NYE72920.1"/>
    <property type="molecule type" value="Genomic_DNA"/>
</dbReference>
<comment type="caution">
    <text evidence="2">The sequence shown here is derived from an EMBL/GenBank/DDBJ whole genome shotgun (WGS) entry which is preliminary data.</text>
</comment>
<feature type="region of interest" description="Disordered" evidence="1">
    <location>
        <begin position="1"/>
        <end position="65"/>
    </location>
</feature>
<dbReference type="RefSeq" id="WP_179754054.1">
    <property type="nucleotide sequence ID" value="NZ_JACCBU010000001.1"/>
</dbReference>
<proteinExistence type="predicted"/>
<reference evidence="2 3" key="1">
    <citation type="submission" date="2020-07" db="EMBL/GenBank/DDBJ databases">
        <title>Sequencing the genomes of 1000 actinobacteria strains.</title>
        <authorList>
            <person name="Klenk H.-P."/>
        </authorList>
    </citation>
    <scope>NUCLEOTIDE SEQUENCE [LARGE SCALE GENOMIC DNA]</scope>
    <source>
        <strain evidence="2 3">DSM 22083</strain>
    </source>
</reference>
<sequence>MGETPEADWIEQHQPVRAFEVDADGDILPPTETGTTEADEADRADQARPVPLDDDDDPATGYRVT</sequence>
<accession>A0A7Y9I9U1</accession>
<evidence type="ECO:0000313" key="3">
    <source>
        <dbReference type="Proteomes" id="UP000569914"/>
    </source>
</evidence>
<evidence type="ECO:0000256" key="1">
    <source>
        <dbReference type="SAM" id="MobiDB-lite"/>
    </source>
</evidence>
<organism evidence="2 3">
    <name type="scientific">Microlunatus parietis</name>
    <dbReference type="NCBI Taxonomy" id="682979"/>
    <lineage>
        <taxon>Bacteria</taxon>
        <taxon>Bacillati</taxon>
        <taxon>Actinomycetota</taxon>
        <taxon>Actinomycetes</taxon>
        <taxon>Propionibacteriales</taxon>
        <taxon>Propionibacteriaceae</taxon>
        <taxon>Microlunatus</taxon>
    </lineage>
</organism>
<protein>
    <submittedName>
        <fullName evidence="2">Uncharacterized protein</fullName>
    </submittedName>
</protein>
<gene>
    <name evidence="2" type="ORF">BKA15_004249</name>
</gene>
<evidence type="ECO:0000313" key="2">
    <source>
        <dbReference type="EMBL" id="NYE72920.1"/>
    </source>
</evidence>
<dbReference type="AlphaFoldDB" id="A0A7Y9I9U1"/>
<dbReference type="Proteomes" id="UP000569914">
    <property type="component" value="Unassembled WGS sequence"/>
</dbReference>
<keyword evidence="3" id="KW-1185">Reference proteome</keyword>
<name>A0A7Y9I9U1_9ACTN</name>